<name>R0GNL2_9BRAS</name>
<dbReference type="InterPro" id="IPR006566">
    <property type="entry name" value="FBD"/>
</dbReference>
<evidence type="ECO:0000313" key="3">
    <source>
        <dbReference type="Proteomes" id="UP000029121"/>
    </source>
</evidence>
<dbReference type="PROSITE" id="PS50181">
    <property type="entry name" value="FBOX"/>
    <property type="match status" value="1"/>
</dbReference>
<feature type="domain" description="F-box" evidence="1">
    <location>
        <begin position="19"/>
        <end position="66"/>
    </location>
</feature>
<dbReference type="PANTHER" id="PTHR31900">
    <property type="entry name" value="F-BOX/RNI SUPERFAMILY PROTEIN-RELATED"/>
    <property type="match status" value="1"/>
</dbReference>
<protein>
    <recommendedName>
        <fullName evidence="1">F-box domain-containing protein</fullName>
    </recommendedName>
</protein>
<dbReference type="InterPro" id="IPR036047">
    <property type="entry name" value="F-box-like_dom_sf"/>
</dbReference>
<dbReference type="InterPro" id="IPR032675">
    <property type="entry name" value="LRR_dom_sf"/>
</dbReference>
<reference evidence="3" key="1">
    <citation type="journal article" date="2013" name="Nat. Genet.">
        <title>The Capsella rubella genome and the genomic consequences of rapid mating system evolution.</title>
        <authorList>
            <person name="Slotte T."/>
            <person name="Hazzouri K.M."/>
            <person name="Agren J.A."/>
            <person name="Koenig D."/>
            <person name="Maumus F."/>
            <person name="Guo Y.L."/>
            <person name="Steige K."/>
            <person name="Platts A.E."/>
            <person name="Escobar J.S."/>
            <person name="Newman L.K."/>
            <person name="Wang W."/>
            <person name="Mandakova T."/>
            <person name="Vello E."/>
            <person name="Smith L.M."/>
            <person name="Henz S.R."/>
            <person name="Steffen J."/>
            <person name="Takuno S."/>
            <person name="Brandvain Y."/>
            <person name="Coop G."/>
            <person name="Andolfatto P."/>
            <person name="Hu T.T."/>
            <person name="Blanchette M."/>
            <person name="Clark R.M."/>
            <person name="Quesneville H."/>
            <person name="Nordborg M."/>
            <person name="Gaut B.S."/>
            <person name="Lysak M.A."/>
            <person name="Jenkins J."/>
            <person name="Grimwood J."/>
            <person name="Chapman J."/>
            <person name="Prochnik S."/>
            <person name="Shu S."/>
            <person name="Rokhsar D."/>
            <person name="Schmutz J."/>
            <person name="Weigel D."/>
            <person name="Wright S.I."/>
        </authorList>
    </citation>
    <scope>NUCLEOTIDE SEQUENCE [LARGE SCALE GENOMIC DNA]</scope>
    <source>
        <strain evidence="3">cv. Monte Gargano</strain>
    </source>
</reference>
<accession>R0GNL2</accession>
<dbReference type="InterPro" id="IPR055411">
    <property type="entry name" value="LRR_FXL15/At3g58940/PEG3-like"/>
</dbReference>
<dbReference type="Proteomes" id="UP000029121">
    <property type="component" value="Unassembled WGS sequence"/>
</dbReference>
<dbReference type="SUPFAM" id="SSF52047">
    <property type="entry name" value="RNI-like"/>
    <property type="match status" value="1"/>
</dbReference>
<evidence type="ECO:0000313" key="2">
    <source>
        <dbReference type="EMBL" id="EOA37381.1"/>
    </source>
</evidence>
<dbReference type="Pfam" id="PF08387">
    <property type="entry name" value="FBD"/>
    <property type="match status" value="1"/>
</dbReference>
<sequence>MGIGNKSHSQVMQNKIRRRDTISELPDELLLKILSLLPTSKHATATVVLSKRWGSLWKETKSYSSRIESLHLRLNPIHLRVDINHVVGIAVDRSLRELRVEMVYNTFQFPRSLYVSSQLETLILEKLDLVDVPPNARLTCLKRLHLLSVDFPSDQSVKALLRICPNLEDLVVRRTSYTSVRIYTIDVPTLRSLSIDNSSVKPQLTNVHGFEINTPSLNVNVTCDQPHKFLKSLKSTQYLSLCCVTSHTPCLPTATSFLFLDRLELCSCSIEWWNLLIRILGVSPRLRVLELKLFKKHCVQYNDDDTMDSWNLPDSVPECLSSCLEIFDWRQYNGTKQEREAAIYILANATRLKKATFYSKFGQRLKEIEGVARGSKTCQLVFK</sequence>
<dbReference type="EMBL" id="KB870805">
    <property type="protein sequence ID" value="EOA37381.1"/>
    <property type="molecule type" value="Genomic_DNA"/>
</dbReference>
<dbReference type="Pfam" id="PF24758">
    <property type="entry name" value="LRR_At5g56370"/>
    <property type="match status" value="1"/>
</dbReference>
<dbReference type="AlphaFoldDB" id="R0GNL2"/>
<dbReference type="PANTHER" id="PTHR31900:SF34">
    <property type="entry name" value="EMB|CAB62440.1-RELATED"/>
    <property type="match status" value="1"/>
</dbReference>
<dbReference type="InterPro" id="IPR050232">
    <property type="entry name" value="FBL13/AtMIF1-like"/>
</dbReference>
<dbReference type="STRING" id="81985.R0GNL2"/>
<organism evidence="2 3">
    <name type="scientific">Capsella rubella</name>
    <dbReference type="NCBI Taxonomy" id="81985"/>
    <lineage>
        <taxon>Eukaryota</taxon>
        <taxon>Viridiplantae</taxon>
        <taxon>Streptophyta</taxon>
        <taxon>Embryophyta</taxon>
        <taxon>Tracheophyta</taxon>
        <taxon>Spermatophyta</taxon>
        <taxon>Magnoliopsida</taxon>
        <taxon>eudicotyledons</taxon>
        <taxon>Gunneridae</taxon>
        <taxon>Pentapetalae</taxon>
        <taxon>rosids</taxon>
        <taxon>malvids</taxon>
        <taxon>Brassicales</taxon>
        <taxon>Brassicaceae</taxon>
        <taxon>Camelineae</taxon>
        <taxon>Capsella</taxon>
    </lineage>
</organism>
<gene>
    <name evidence="2" type="ORF">CARUB_v10011213mg</name>
</gene>
<proteinExistence type="predicted"/>
<keyword evidence="3" id="KW-1185">Reference proteome</keyword>
<dbReference type="SUPFAM" id="SSF81383">
    <property type="entry name" value="F-box domain"/>
    <property type="match status" value="1"/>
</dbReference>
<dbReference type="Pfam" id="PF00646">
    <property type="entry name" value="F-box"/>
    <property type="match status" value="1"/>
</dbReference>
<evidence type="ECO:0000259" key="1">
    <source>
        <dbReference type="PROSITE" id="PS50181"/>
    </source>
</evidence>
<dbReference type="InterPro" id="IPR001810">
    <property type="entry name" value="F-box_dom"/>
</dbReference>
<dbReference type="Gene3D" id="3.80.10.10">
    <property type="entry name" value="Ribonuclease Inhibitor"/>
    <property type="match status" value="1"/>
</dbReference>
<dbReference type="SMART" id="SM00579">
    <property type="entry name" value="FBD"/>
    <property type="match status" value="1"/>
</dbReference>
<dbReference type="Gene3D" id="1.20.1280.50">
    <property type="match status" value="1"/>
</dbReference>